<dbReference type="RefSeq" id="WP_209558798.1">
    <property type="nucleotide sequence ID" value="NZ_JAEDXU010000011.1"/>
</dbReference>
<dbReference type="Proteomes" id="UP000673375">
    <property type="component" value="Unassembled WGS sequence"/>
</dbReference>
<name>A0ABS4CPU0_9ENTE</name>
<keyword evidence="5" id="KW-1185">Reference proteome</keyword>
<gene>
    <name evidence="4" type="ORF">I6N96_17155</name>
</gene>
<dbReference type="PANTHER" id="PTHR43479:SF7">
    <property type="entry name" value="TETR-FAMILY TRANSCRIPTIONAL REGULATOR"/>
    <property type="match status" value="1"/>
</dbReference>
<evidence type="ECO:0000313" key="5">
    <source>
        <dbReference type="Proteomes" id="UP000673375"/>
    </source>
</evidence>
<dbReference type="Pfam" id="PF14278">
    <property type="entry name" value="TetR_C_8"/>
    <property type="match status" value="1"/>
</dbReference>
<dbReference type="InterPro" id="IPR039532">
    <property type="entry name" value="TetR_C_Firmicutes"/>
</dbReference>
<dbReference type="PANTHER" id="PTHR43479">
    <property type="entry name" value="ACREF/ENVCD OPERON REPRESSOR-RELATED"/>
    <property type="match status" value="1"/>
</dbReference>
<evidence type="ECO:0000259" key="3">
    <source>
        <dbReference type="PROSITE" id="PS50977"/>
    </source>
</evidence>
<dbReference type="PROSITE" id="PS50977">
    <property type="entry name" value="HTH_TETR_2"/>
    <property type="match status" value="1"/>
</dbReference>
<protein>
    <submittedName>
        <fullName evidence="4">TetR/AcrR family transcriptional regulator</fullName>
    </submittedName>
</protein>
<organism evidence="4 5">
    <name type="scientific">Enterococcus larvae</name>
    <dbReference type="NCBI Taxonomy" id="2794352"/>
    <lineage>
        <taxon>Bacteria</taxon>
        <taxon>Bacillati</taxon>
        <taxon>Bacillota</taxon>
        <taxon>Bacilli</taxon>
        <taxon>Lactobacillales</taxon>
        <taxon>Enterococcaceae</taxon>
        <taxon>Enterococcus</taxon>
    </lineage>
</organism>
<dbReference type="Pfam" id="PF00440">
    <property type="entry name" value="TetR_N"/>
    <property type="match status" value="1"/>
</dbReference>
<evidence type="ECO:0000256" key="2">
    <source>
        <dbReference type="PROSITE-ProRule" id="PRU00335"/>
    </source>
</evidence>
<dbReference type="InterPro" id="IPR001647">
    <property type="entry name" value="HTH_TetR"/>
</dbReference>
<feature type="domain" description="HTH tetR-type" evidence="3">
    <location>
        <begin position="5"/>
        <end position="65"/>
    </location>
</feature>
<dbReference type="Gene3D" id="1.10.357.10">
    <property type="entry name" value="Tetracycline Repressor, domain 2"/>
    <property type="match status" value="1"/>
</dbReference>
<reference evidence="4 5" key="1">
    <citation type="submission" date="2020-12" db="EMBL/GenBank/DDBJ databases">
        <title>Vagococcus allomyrinae sp. nov. and Enterococcus lavae sp. nov., isolated from the larvae of Allomyrina dichotoma.</title>
        <authorList>
            <person name="Lee S.D."/>
        </authorList>
    </citation>
    <scope>NUCLEOTIDE SEQUENCE [LARGE SCALE GENOMIC DNA]</scope>
    <source>
        <strain evidence="4 5">BWM-S5</strain>
    </source>
</reference>
<evidence type="ECO:0000313" key="4">
    <source>
        <dbReference type="EMBL" id="MBP1048022.1"/>
    </source>
</evidence>
<dbReference type="EMBL" id="JAEDXU010000011">
    <property type="protein sequence ID" value="MBP1048022.1"/>
    <property type="molecule type" value="Genomic_DNA"/>
</dbReference>
<evidence type="ECO:0000256" key="1">
    <source>
        <dbReference type="ARBA" id="ARBA00023125"/>
    </source>
</evidence>
<dbReference type="InterPro" id="IPR009057">
    <property type="entry name" value="Homeodomain-like_sf"/>
</dbReference>
<accession>A0ABS4CPU0</accession>
<comment type="caution">
    <text evidence="4">The sequence shown here is derived from an EMBL/GenBank/DDBJ whole genome shotgun (WGS) entry which is preliminary data.</text>
</comment>
<dbReference type="InterPro" id="IPR050624">
    <property type="entry name" value="HTH-type_Tx_Regulator"/>
</dbReference>
<sequence>MGGSSATKRTIALALIKLSQTKAFDKISVQDITKEAGLNRQTFYYHFSDKFDLLRWIYQQDAFIYLNTEDVNIDNWEEQALKMLKAIIEEKDFFFNTVKACPDILQNDFSAVTKKLLFALFEEMDADKELLPEDKEFYARFLSYGCSGVLLNWILAGYQETPLTIATQLFRLAKDIEFFSYRIYQQDIDDSVF</sequence>
<proteinExistence type="predicted"/>
<keyword evidence="1 2" id="KW-0238">DNA-binding</keyword>
<feature type="DNA-binding region" description="H-T-H motif" evidence="2">
    <location>
        <begin position="28"/>
        <end position="47"/>
    </location>
</feature>
<dbReference type="SUPFAM" id="SSF46689">
    <property type="entry name" value="Homeodomain-like"/>
    <property type="match status" value="1"/>
</dbReference>